<evidence type="ECO:0000313" key="2">
    <source>
        <dbReference type="Proteomes" id="UP001224775"/>
    </source>
</evidence>
<dbReference type="AlphaFoldDB" id="A0AAD8YHZ4"/>
<organism evidence="1 2">
    <name type="scientific">Skeletonema marinoi</name>
    <dbReference type="NCBI Taxonomy" id="267567"/>
    <lineage>
        <taxon>Eukaryota</taxon>
        <taxon>Sar</taxon>
        <taxon>Stramenopiles</taxon>
        <taxon>Ochrophyta</taxon>
        <taxon>Bacillariophyta</taxon>
        <taxon>Coscinodiscophyceae</taxon>
        <taxon>Thalassiosirophycidae</taxon>
        <taxon>Thalassiosirales</taxon>
        <taxon>Skeletonemataceae</taxon>
        <taxon>Skeletonema</taxon>
        <taxon>Skeletonema marinoi-dohrnii complex</taxon>
    </lineage>
</organism>
<sequence length="64" mass="7171">MESEEKDTEESNNESGKVAVVLGAGNQSMLTIIDVLDNVLRHRRPVIVKHHPLRPGWLLPMLLS</sequence>
<gene>
    <name evidence="1" type="ORF">QTG54_002233</name>
</gene>
<dbReference type="EMBL" id="JATAAI010000003">
    <property type="protein sequence ID" value="KAK1746889.1"/>
    <property type="molecule type" value="Genomic_DNA"/>
</dbReference>
<accession>A0AAD8YHZ4</accession>
<dbReference type="Proteomes" id="UP001224775">
    <property type="component" value="Unassembled WGS sequence"/>
</dbReference>
<comment type="caution">
    <text evidence="1">The sequence shown here is derived from an EMBL/GenBank/DDBJ whole genome shotgun (WGS) entry which is preliminary data.</text>
</comment>
<protein>
    <submittedName>
        <fullName evidence="1">Uncharacterized protein</fullName>
    </submittedName>
</protein>
<reference evidence="1" key="1">
    <citation type="submission" date="2023-06" db="EMBL/GenBank/DDBJ databases">
        <title>Survivors Of The Sea: Transcriptome response of Skeletonema marinoi to long-term dormancy.</title>
        <authorList>
            <person name="Pinder M.I.M."/>
            <person name="Kourtchenko O."/>
            <person name="Robertson E.K."/>
            <person name="Larsson T."/>
            <person name="Maumus F."/>
            <person name="Osuna-Cruz C.M."/>
            <person name="Vancaester E."/>
            <person name="Stenow R."/>
            <person name="Vandepoele K."/>
            <person name="Ploug H."/>
            <person name="Bruchert V."/>
            <person name="Godhe A."/>
            <person name="Topel M."/>
        </authorList>
    </citation>
    <scope>NUCLEOTIDE SEQUENCE</scope>
    <source>
        <strain evidence="1">R05AC</strain>
    </source>
</reference>
<name>A0AAD8YHZ4_9STRA</name>
<proteinExistence type="predicted"/>
<evidence type="ECO:0000313" key="1">
    <source>
        <dbReference type="EMBL" id="KAK1746889.1"/>
    </source>
</evidence>
<keyword evidence="2" id="KW-1185">Reference proteome</keyword>